<evidence type="ECO:0008006" key="3">
    <source>
        <dbReference type="Google" id="ProtNLM"/>
    </source>
</evidence>
<dbReference type="OrthoDB" id="466791at2"/>
<proteinExistence type="predicted"/>
<protein>
    <recommendedName>
        <fullName evidence="3">SPOR domain-containing protein</fullName>
    </recommendedName>
</protein>
<dbReference type="RefSeq" id="WP_052290091.1">
    <property type="nucleotide sequence ID" value="NZ_JTJC03000005.1"/>
</dbReference>
<gene>
    <name evidence="1" type="ORF">QH73_0018675</name>
</gene>
<accession>A0A9X5I5H9</accession>
<dbReference type="Proteomes" id="UP000031532">
    <property type="component" value="Unassembled WGS sequence"/>
</dbReference>
<comment type="caution">
    <text evidence="1">The sequence shown here is derived from an EMBL/GenBank/DDBJ whole genome shotgun (WGS) entry which is preliminary data.</text>
</comment>
<evidence type="ECO:0000313" key="1">
    <source>
        <dbReference type="EMBL" id="NHC36643.1"/>
    </source>
</evidence>
<dbReference type="GO" id="GO:0042834">
    <property type="term" value="F:peptidoglycan binding"/>
    <property type="evidence" value="ECO:0007669"/>
    <property type="project" value="InterPro"/>
</dbReference>
<dbReference type="InterPro" id="IPR036680">
    <property type="entry name" value="SPOR-like_sf"/>
</dbReference>
<reference evidence="1 2" key="1">
    <citation type="journal article" date="2015" name="Genome Announc.">
        <title>Draft Genome Sequence of the Terrestrial Cyanobacterium Scytonema millei VB511283, Isolated from Eastern India.</title>
        <authorList>
            <person name="Sen D."/>
            <person name="Chandrababunaidu M.M."/>
            <person name="Singh D."/>
            <person name="Sanghi N."/>
            <person name="Ghorai A."/>
            <person name="Mishra G.P."/>
            <person name="Madduluri M."/>
            <person name="Adhikary S.P."/>
            <person name="Tripathy S."/>
        </authorList>
    </citation>
    <scope>NUCLEOTIDE SEQUENCE [LARGE SCALE GENOMIC DNA]</scope>
    <source>
        <strain evidence="1 2">VB511283</strain>
    </source>
</reference>
<evidence type="ECO:0000313" key="2">
    <source>
        <dbReference type="Proteomes" id="UP000031532"/>
    </source>
</evidence>
<organism evidence="1 2">
    <name type="scientific">Scytonema millei VB511283</name>
    <dbReference type="NCBI Taxonomy" id="1245923"/>
    <lineage>
        <taxon>Bacteria</taxon>
        <taxon>Bacillati</taxon>
        <taxon>Cyanobacteriota</taxon>
        <taxon>Cyanophyceae</taxon>
        <taxon>Nostocales</taxon>
        <taxon>Scytonemataceae</taxon>
        <taxon>Scytonema</taxon>
    </lineage>
</organism>
<dbReference type="SUPFAM" id="SSF110997">
    <property type="entry name" value="Sporulation related repeat"/>
    <property type="match status" value="1"/>
</dbReference>
<keyword evidence="2" id="KW-1185">Reference proteome</keyword>
<name>A0A9X5I5H9_9CYAN</name>
<dbReference type="AlphaFoldDB" id="A0A9X5I5H9"/>
<dbReference type="EMBL" id="JTJC03000005">
    <property type="protein sequence ID" value="NHC36643.1"/>
    <property type="molecule type" value="Genomic_DNA"/>
</dbReference>
<sequence>MKRQIQSPIIAKFFNLDISWNLAIAPAVTLLVGTWLTLAANATQTQPVAENKKSIPNSVARFSPEGRVFRISNSNFTPRELDFQAPSSAPVNPPPVKPLPVNPVPTPRTTSYLVYVNNPNALTLQRIKQFEPSAFVRQYQQRNVIQAGIFQQTANAQKLAIALESQGIDARIVNLSTGEDTDFTGKFYFVVIPAKQNKLGAIEQRIQQLRMGMPVRVSQRQEPRTHVRVGPFLAKEQAENWRRYLRASGLRRARVYYGQ</sequence>
<dbReference type="Gene3D" id="3.30.70.1070">
    <property type="entry name" value="Sporulation related repeat"/>
    <property type="match status" value="1"/>
</dbReference>